<evidence type="ECO:0000259" key="1">
    <source>
        <dbReference type="Pfam" id="PF11412"/>
    </source>
</evidence>
<organism evidence="2">
    <name type="scientific">marine metagenome</name>
    <dbReference type="NCBI Taxonomy" id="408172"/>
    <lineage>
        <taxon>unclassified sequences</taxon>
        <taxon>metagenomes</taxon>
        <taxon>ecological metagenomes</taxon>
    </lineage>
</organism>
<reference evidence="2" key="1">
    <citation type="submission" date="2018-05" db="EMBL/GenBank/DDBJ databases">
        <authorList>
            <person name="Lanie J.A."/>
            <person name="Ng W.-L."/>
            <person name="Kazmierczak K.M."/>
            <person name="Andrzejewski T.M."/>
            <person name="Davidsen T.M."/>
            <person name="Wayne K.J."/>
            <person name="Tettelin H."/>
            <person name="Glass J.I."/>
            <person name="Rusch D."/>
            <person name="Podicherti R."/>
            <person name="Tsui H.-C.T."/>
            <person name="Winkler M.E."/>
        </authorList>
    </citation>
    <scope>NUCLEOTIDE SEQUENCE</scope>
</reference>
<gene>
    <name evidence="2" type="ORF">METZ01_LOCUS166500</name>
</gene>
<dbReference type="Pfam" id="PF11412">
    <property type="entry name" value="DsbD_N"/>
    <property type="match status" value="1"/>
</dbReference>
<dbReference type="EMBL" id="UINC01029986">
    <property type="protein sequence ID" value="SVB13646.1"/>
    <property type="molecule type" value="Genomic_DNA"/>
</dbReference>
<sequence>MAQIEAPVTVKARIEQEQIRAGEVLTVLITATSEPDFKIYAVNDIAEGPIPSEVTIEGDIVDVVGETREPPPTNKYDEGFMRETYFHDGTVTFETDVRIKANLDPGDYTLAAGLLFQACDPTICFPPTTKTFDLTFMVVDGPARPDRSEIVVAKTKSFVLPSDDDNIDLDNVISAGLGSFL</sequence>
<dbReference type="Gene3D" id="2.60.40.1250">
    <property type="entry name" value="Thiol:disulfide interchange protein DsbD, N-terminal domain"/>
    <property type="match status" value="1"/>
</dbReference>
<evidence type="ECO:0000313" key="2">
    <source>
        <dbReference type="EMBL" id="SVB13646.1"/>
    </source>
</evidence>
<feature type="domain" description="Thiol:disulfide interchange protein DsbD N-terminal" evidence="1">
    <location>
        <begin position="21"/>
        <end position="134"/>
    </location>
</feature>
<protein>
    <recommendedName>
        <fullName evidence="1">Thiol:disulfide interchange protein DsbD N-terminal domain-containing protein</fullName>
    </recommendedName>
</protein>
<dbReference type="InterPro" id="IPR036929">
    <property type="entry name" value="DsbDN_sf"/>
</dbReference>
<accession>A0A382BIH9</accession>
<proteinExistence type="predicted"/>
<feature type="non-terminal residue" evidence="2">
    <location>
        <position position="181"/>
    </location>
</feature>
<dbReference type="AlphaFoldDB" id="A0A382BIH9"/>
<dbReference type="InterPro" id="IPR028250">
    <property type="entry name" value="DsbDN"/>
</dbReference>
<name>A0A382BIH9_9ZZZZ</name>